<dbReference type="EMBL" id="AHEF01000020">
    <property type="protein sequence ID" value="EOP96236.1"/>
    <property type="molecule type" value="Genomic_DNA"/>
</dbReference>
<protein>
    <submittedName>
        <fullName evidence="1">Uncharacterized protein</fullName>
    </submittedName>
</protein>
<name>A0A9W5QYU9_BACCE</name>
<accession>A0A9W5QYU9</accession>
<proteinExistence type="predicted"/>
<organism evidence="1 2">
    <name type="scientific">Bacillus cereus HuB4-4</name>
    <dbReference type="NCBI Taxonomy" id="1053211"/>
    <lineage>
        <taxon>Bacteria</taxon>
        <taxon>Bacillati</taxon>
        <taxon>Bacillota</taxon>
        <taxon>Bacilli</taxon>
        <taxon>Bacillales</taxon>
        <taxon>Bacillaceae</taxon>
        <taxon>Bacillus</taxon>
        <taxon>Bacillus cereus group</taxon>
    </lineage>
</organism>
<evidence type="ECO:0000313" key="1">
    <source>
        <dbReference type="EMBL" id="EOP96236.1"/>
    </source>
</evidence>
<sequence>MNVIIVSEGTLGEAFDNLRKAFLNAICFDELITYEEEKEYKERINFPHNVVKVLKSQVMDRKPRCIRARTVC</sequence>
<dbReference type="Proteomes" id="UP000014009">
    <property type="component" value="Unassembled WGS sequence"/>
</dbReference>
<reference evidence="1 2" key="1">
    <citation type="submission" date="2012-12" db="EMBL/GenBank/DDBJ databases">
        <title>The Genome Sequence of Bacillus cereus HuB4-4.</title>
        <authorList>
            <consortium name="The Broad Institute Genome Sequencing Platform"/>
            <consortium name="The Broad Institute Genome Sequencing Center for Infectious Disease"/>
            <person name="Feldgarden M."/>
            <person name="Van der Auwera G.A."/>
            <person name="Mahillon J."/>
            <person name="Duprez V."/>
            <person name="Timmery S."/>
            <person name="Mattelet C."/>
            <person name="Dierick K."/>
            <person name="Sun M."/>
            <person name="Yu Z."/>
            <person name="Zhu L."/>
            <person name="Hu X."/>
            <person name="Shank E.B."/>
            <person name="Swiecicka I."/>
            <person name="Hansen B.M."/>
            <person name="Andrup L."/>
            <person name="Walker B."/>
            <person name="Young S.K."/>
            <person name="Zeng Q."/>
            <person name="Gargeya S."/>
            <person name="Fitzgerald M."/>
            <person name="Haas B."/>
            <person name="Abouelleil A."/>
            <person name="Alvarado L."/>
            <person name="Arachchi H.M."/>
            <person name="Berlin A.M."/>
            <person name="Chapman S.B."/>
            <person name="Dewar J."/>
            <person name="Goldberg J."/>
            <person name="Griggs A."/>
            <person name="Gujja S."/>
            <person name="Hansen M."/>
            <person name="Howarth C."/>
            <person name="Imamovic A."/>
            <person name="Larimer J."/>
            <person name="McCowan C."/>
            <person name="Murphy C."/>
            <person name="Neiman D."/>
            <person name="Pearson M."/>
            <person name="Priest M."/>
            <person name="Roberts A."/>
            <person name="Saif S."/>
            <person name="Shea T."/>
            <person name="Sisk P."/>
            <person name="Sykes S."/>
            <person name="Wortman J."/>
            <person name="Nusbaum C."/>
            <person name="Birren B."/>
        </authorList>
    </citation>
    <scope>NUCLEOTIDE SEQUENCE [LARGE SCALE GENOMIC DNA]</scope>
    <source>
        <strain evidence="1 2">HuB4-4</strain>
    </source>
</reference>
<evidence type="ECO:0000313" key="2">
    <source>
        <dbReference type="Proteomes" id="UP000014009"/>
    </source>
</evidence>
<dbReference type="RefSeq" id="WP_016097752.1">
    <property type="nucleotide sequence ID" value="NZ_KB976537.1"/>
</dbReference>
<comment type="caution">
    <text evidence="1">The sequence shown here is derived from an EMBL/GenBank/DDBJ whole genome shotgun (WGS) entry which is preliminary data.</text>
</comment>
<gene>
    <name evidence="1" type="ORF">IGM_00791</name>
</gene>
<dbReference type="AlphaFoldDB" id="A0A9W5QYU9"/>